<dbReference type="Pfam" id="PF13454">
    <property type="entry name" value="NAD_binding_9"/>
    <property type="match status" value="1"/>
</dbReference>
<protein>
    <submittedName>
        <fullName evidence="2">FAD/NAD(P)-binding protein</fullName>
    </submittedName>
</protein>
<dbReference type="PANTHER" id="PTHR40254:SF1">
    <property type="entry name" value="BLR0577 PROTEIN"/>
    <property type="match status" value="1"/>
</dbReference>
<organism evidence="2 3">
    <name type="scientific">Sphingomonas albertensis</name>
    <dbReference type="NCBI Taxonomy" id="2762591"/>
    <lineage>
        <taxon>Bacteria</taxon>
        <taxon>Pseudomonadati</taxon>
        <taxon>Pseudomonadota</taxon>
        <taxon>Alphaproteobacteria</taxon>
        <taxon>Sphingomonadales</taxon>
        <taxon>Sphingomonadaceae</taxon>
        <taxon>Sphingomonas</taxon>
    </lineage>
</organism>
<reference evidence="2 3" key="1">
    <citation type="submission" date="2020-08" db="EMBL/GenBank/DDBJ databases">
        <title>Putative novel bacterial strains isolated from necrotic wheat leaf tissues caused by Xanthomonas translucens.</title>
        <authorList>
            <person name="Tambong J.T."/>
        </authorList>
    </citation>
    <scope>NUCLEOTIDE SEQUENCE [LARGE SCALE GENOMIC DNA]</scope>
    <source>
        <strain evidence="3">DOAB 1063</strain>
    </source>
</reference>
<proteinExistence type="predicted"/>
<evidence type="ECO:0000313" key="2">
    <source>
        <dbReference type="EMBL" id="MBC3941528.1"/>
    </source>
</evidence>
<feature type="domain" description="FAD-dependent urate hydroxylase HpyO/Asp monooxygenase CreE-like FAD/NAD(P)-binding" evidence="1">
    <location>
        <begin position="25"/>
        <end position="182"/>
    </location>
</feature>
<dbReference type="PANTHER" id="PTHR40254">
    <property type="entry name" value="BLR0577 PROTEIN"/>
    <property type="match status" value="1"/>
</dbReference>
<dbReference type="Gene3D" id="3.50.50.60">
    <property type="entry name" value="FAD/NAD(P)-binding domain"/>
    <property type="match status" value="1"/>
</dbReference>
<comment type="caution">
    <text evidence="2">The sequence shown here is derived from an EMBL/GenBank/DDBJ whole genome shotgun (WGS) entry which is preliminary data.</text>
</comment>
<name>A0ABR7AM58_9SPHN</name>
<gene>
    <name evidence="2" type="ORF">H8S47_07500</name>
</gene>
<dbReference type="InterPro" id="IPR036188">
    <property type="entry name" value="FAD/NAD-bd_sf"/>
</dbReference>
<keyword evidence="3" id="KW-1185">Reference proteome</keyword>
<dbReference type="InterPro" id="IPR038732">
    <property type="entry name" value="HpyO/CreE_NAD-binding"/>
</dbReference>
<dbReference type="Proteomes" id="UP000597613">
    <property type="component" value="Unassembled WGS sequence"/>
</dbReference>
<evidence type="ECO:0000259" key="1">
    <source>
        <dbReference type="Pfam" id="PF13454"/>
    </source>
</evidence>
<dbReference type="RefSeq" id="WP_187503278.1">
    <property type="nucleotide sequence ID" value="NZ_JACONT010000012.1"/>
</dbReference>
<dbReference type="SUPFAM" id="SSF51905">
    <property type="entry name" value="FAD/NAD(P)-binding domain"/>
    <property type="match status" value="2"/>
</dbReference>
<dbReference type="EMBL" id="JACONT010000012">
    <property type="protein sequence ID" value="MBC3941528.1"/>
    <property type="molecule type" value="Genomic_DNA"/>
</dbReference>
<accession>A0ABR7AM58</accession>
<dbReference type="InterPro" id="IPR052189">
    <property type="entry name" value="L-asp_N-monooxygenase_NS-form"/>
</dbReference>
<evidence type="ECO:0000313" key="3">
    <source>
        <dbReference type="Proteomes" id="UP000597613"/>
    </source>
</evidence>
<sequence length="515" mass="56813">MARNSARALSPFLSERDIMPKTLTIIGMGACGVAAFAEAVTRLCYDPGDGWKVHLVERDDELARGLAFGTVQPGHLLNTESRLMGLYDREPGHFRTWLEARRAASGTPLDPDGVEYPQRREYRVYMQEVLDNALRQARTAGIDVQVHREEAVAIEGDHAAATVRFANGSTIATNVVLLTIGTPDPDRFGNLNGTPGYFDSPYPAHRMTQEIDWDQSVVVLGSGLSAIDAVMTLLDDGHRGHIHLVSKEGMLPRVEIPAPETGYDRQHLTLENVHRLIRERGSAFSVADLFRLFRLEAETAAGRAIDWQAEDRYDGDAEAALLRDIAAAESGDEPFQRILTATRHDSTAIWNLLRPADQKRFGRWLAPHFAAARFVTPMVNARRLADAMTRGLLSVRGRIDETVASETGTGFTVRFENGDTLDVPIVVNATGQATALEEMKETLVKDLLANDWLQPHPVGGAIAHRATCRIISATRDAPRLYALGQLLNGELRDTNAVWFNVECAGRAVDDILRQQ</sequence>